<dbReference type="AlphaFoldDB" id="A0A916JI56"/>
<feature type="domain" description="Schlafen AlbA-2" evidence="1">
    <location>
        <begin position="14"/>
        <end position="131"/>
    </location>
</feature>
<dbReference type="PANTHER" id="PTHR30595">
    <property type="entry name" value="GLPR-RELATED TRANSCRIPTIONAL REPRESSOR"/>
    <property type="match status" value="1"/>
</dbReference>
<organism evidence="2 3">
    <name type="scientific">Dyadobacter helix</name>
    <dbReference type="NCBI Taxonomy" id="2822344"/>
    <lineage>
        <taxon>Bacteria</taxon>
        <taxon>Pseudomonadati</taxon>
        <taxon>Bacteroidota</taxon>
        <taxon>Cytophagia</taxon>
        <taxon>Cytophagales</taxon>
        <taxon>Spirosomataceae</taxon>
        <taxon>Dyadobacter</taxon>
    </lineage>
</organism>
<reference evidence="2" key="1">
    <citation type="submission" date="2021-04" db="EMBL/GenBank/DDBJ databases">
        <authorList>
            <person name="Rodrigo-Torres L."/>
            <person name="Arahal R. D."/>
            <person name="Lucena T."/>
        </authorList>
    </citation>
    <scope>NUCLEOTIDE SEQUENCE</scope>
    <source>
        <strain evidence="2">CECT 9275</strain>
    </source>
</reference>
<dbReference type="PANTHER" id="PTHR30595:SF6">
    <property type="entry name" value="SCHLAFEN ALBA-2 DOMAIN-CONTAINING PROTEIN"/>
    <property type="match status" value="1"/>
</dbReference>
<name>A0A916JI56_9BACT</name>
<dbReference type="InterPro" id="IPR007421">
    <property type="entry name" value="Schlafen_AlbA_2_dom"/>
</dbReference>
<evidence type="ECO:0000259" key="1">
    <source>
        <dbReference type="Pfam" id="PF04326"/>
    </source>
</evidence>
<dbReference type="Proteomes" id="UP000680038">
    <property type="component" value="Unassembled WGS sequence"/>
</dbReference>
<sequence length="218" mass="25054">MELRLLKELVKKGEGEHSEFKLKSSHPEKIVREIVAFANTGGGKLFIGVGDDKTIKGLKDADEDEFSLTRAIDKYIYPKISFRKERVPVSPERDVLVLTIPRSVDKPHYVIDELTGDRRAYIRVEDKSIQASREMKEIMRRGRGERDVRFQYGDKEQKLMELLDKKQTVTVDLFAAFAGIPRKIASNTLVVMVLARVLEVHPHEMLDQFTMSMAYRTS</sequence>
<dbReference type="Gene3D" id="3.30.950.30">
    <property type="entry name" value="Schlafen, AAA domain"/>
    <property type="match status" value="1"/>
</dbReference>
<evidence type="ECO:0000313" key="2">
    <source>
        <dbReference type="EMBL" id="CAG5009370.1"/>
    </source>
</evidence>
<dbReference type="InterPro" id="IPR038461">
    <property type="entry name" value="Schlafen_AlbA_2_dom_sf"/>
</dbReference>
<dbReference type="RefSeq" id="WP_215240854.1">
    <property type="nucleotide sequence ID" value="NZ_CAJRAF010000002.1"/>
</dbReference>
<evidence type="ECO:0000313" key="3">
    <source>
        <dbReference type="Proteomes" id="UP000680038"/>
    </source>
</evidence>
<keyword evidence="3" id="KW-1185">Reference proteome</keyword>
<dbReference type="Pfam" id="PF04326">
    <property type="entry name" value="SLFN_AlbA_2"/>
    <property type="match status" value="1"/>
</dbReference>
<protein>
    <recommendedName>
        <fullName evidence="1">Schlafen AlbA-2 domain-containing protein</fullName>
    </recommendedName>
</protein>
<proteinExistence type="predicted"/>
<accession>A0A916JI56</accession>
<comment type="caution">
    <text evidence="2">The sequence shown here is derived from an EMBL/GenBank/DDBJ whole genome shotgun (WGS) entry which is preliminary data.</text>
</comment>
<dbReference type="EMBL" id="CAJRAF010000002">
    <property type="protein sequence ID" value="CAG5009370.1"/>
    <property type="molecule type" value="Genomic_DNA"/>
</dbReference>
<gene>
    <name evidence="2" type="ORF">DYBT9275_04481</name>
</gene>